<keyword evidence="2" id="KW-1185">Reference proteome</keyword>
<dbReference type="InterPro" id="IPR042563">
    <property type="entry name" value="Ribosomal_protein_eS8_euk"/>
</dbReference>
<dbReference type="GO" id="GO:0005840">
    <property type="term" value="C:ribosome"/>
    <property type="evidence" value="ECO:0007669"/>
    <property type="project" value="InterPro"/>
</dbReference>
<accession>D8SB25</accession>
<evidence type="ECO:0000313" key="1">
    <source>
        <dbReference type="EMBL" id="EFJ18177.1"/>
    </source>
</evidence>
<dbReference type="KEGG" id="smo:SELMODRAFT_420132"/>
<sequence>MTFAVATPMSGNTQTLVTSAIVQVDATPFRAWYNHHYGVDLSRKKKAAFSKKEGEVCEATGEEEKPKSKHTLRKLAASTPRGANAEWKATRVHRFPAWTVWLVPHSTIFYPKRIQHNIHIPIPAIPRVKFLEDGVAHIYDTVNHVFKRVHYLRRRNRAYSTPIFSPYLVQHPDLDAHHDVSGERSNPRKPIAGSHLAARTQAPYVLYHLGHKVSHLTYSEPVVVQQEPEEPMLGWRCVASVSHCQEEDHPQEQTQEILLCCFATCQLRSVLGN</sequence>
<dbReference type="GO" id="GO:0006412">
    <property type="term" value="P:translation"/>
    <property type="evidence" value="ECO:0007669"/>
    <property type="project" value="InterPro"/>
</dbReference>
<dbReference type="GO" id="GO:0003735">
    <property type="term" value="F:structural constituent of ribosome"/>
    <property type="evidence" value="ECO:0007669"/>
    <property type="project" value="InterPro"/>
</dbReference>
<name>D8SB25_SELML</name>
<dbReference type="Proteomes" id="UP000001514">
    <property type="component" value="Unassembled WGS sequence"/>
</dbReference>
<dbReference type="STRING" id="88036.D8SB25"/>
<dbReference type="HOGENOM" id="CLU_1020835_0_0_1"/>
<evidence type="ECO:0008006" key="3">
    <source>
        <dbReference type="Google" id="ProtNLM"/>
    </source>
</evidence>
<dbReference type="eggNOG" id="KOG3283">
    <property type="taxonomic scope" value="Eukaryota"/>
</dbReference>
<dbReference type="Gene3D" id="1.10.168.20">
    <property type="entry name" value="Ribosomal protein S8e, subdomain"/>
    <property type="match status" value="1"/>
</dbReference>
<dbReference type="EMBL" id="GL377610">
    <property type="protein sequence ID" value="EFJ18177.1"/>
    <property type="molecule type" value="Genomic_DNA"/>
</dbReference>
<dbReference type="InterPro" id="IPR001047">
    <property type="entry name" value="Ribosomal_eS8"/>
</dbReference>
<dbReference type="Gramene" id="EFJ18177">
    <property type="protein sequence ID" value="EFJ18177"/>
    <property type="gene ID" value="SELMODRAFT_420132"/>
</dbReference>
<dbReference type="AlphaFoldDB" id="D8SB25"/>
<protein>
    <recommendedName>
        <fullName evidence="3">40S ribosomal protein S8</fullName>
    </recommendedName>
</protein>
<reference evidence="1 2" key="1">
    <citation type="journal article" date="2011" name="Science">
        <title>The Selaginella genome identifies genetic changes associated with the evolution of vascular plants.</title>
        <authorList>
            <person name="Banks J.A."/>
            <person name="Nishiyama T."/>
            <person name="Hasebe M."/>
            <person name="Bowman J.L."/>
            <person name="Gribskov M."/>
            <person name="dePamphilis C."/>
            <person name="Albert V.A."/>
            <person name="Aono N."/>
            <person name="Aoyama T."/>
            <person name="Ambrose B.A."/>
            <person name="Ashton N.W."/>
            <person name="Axtell M.J."/>
            <person name="Barker E."/>
            <person name="Barker M.S."/>
            <person name="Bennetzen J.L."/>
            <person name="Bonawitz N.D."/>
            <person name="Chapple C."/>
            <person name="Cheng C."/>
            <person name="Correa L.G."/>
            <person name="Dacre M."/>
            <person name="DeBarry J."/>
            <person name="Dreyer I."/>
            <person name="Elias M."/>
            <person name="Engstrom E.M."/>
            <person name="Estelle M."/>
            <person name="Feng L."/>
            <person name="Finet C."/>
            <person name="Floyd S.K."/>
            <person name="Frommer W.B."/>
            <person name="Fujita T."/>
            <person name="Gramzow L."/>
            <person name="Gutensohn M."/>
            <person name="Harholt J."/>
            <person name="Hattori M."/>
            <person name="Heyl A."/>
            <person name="Hirai T."/>
            <person name="Hiwatashi Y."/>
            <person name="Ishikawa M."/>
            <person name="Iwata M."/>
            <person name="Karol K.G."/>
            <person name="Koehler B."/>
            <person name="Kolukisaoglu U."/>
            <person name="Kubo M."/>
            <person name="Kurata T."/>
            <person name="Lalonde S."/>
            <person name="Li K."/>
            <person name="Li Y."/>
            <person name="Litt A."/>
            <person name="Lyons E."/>
            <person name="Manning G."/>
            <person name="Maruyama T."/>
            <person name="Michael T.P."/>
            <person name="Mikami K."/>
            <person name="Miyazaki S."/>
            <person name="Morinaga S."/>
            <person name="Murata T."/>
            <person name="Mueller-Roeber B."/>
            <person name="Nelson D.R."/>
            <person name="Obara M."/>
            <person name="Oguri Y."/>
            <person name="Olmstead R.G."/>
            <person name="Onodera N."/>
            <person name="Petersen B.L."/>
            <person name="Pils B."/>
            <person name="Prigge M."/>
            <person name="Rensing S.A."/>
            <person name="Riano-Pachon D.M."/>
            <person name="Roberts A.W."/>
            <person name="Sato Y."/>
            <person name="Scheller H.V."/>
            <person name="Schulz B."/>
            <person name="Schulz C."/>
            <person name="Shakirov E.V."/>
            <person name="Shibagaki N."/>
            <person name="Shinohara N."/>
            <person name="Shippen D.E."/>
            <person name="Soerensen I."/>
            <person name="Sotooka R."/>
            <person name="Sugimoto N."/>
            <person name="Sugita M."/>
            <person name="Sumikawa N."/>
            <person name="Tanurdzic M."/>
            <person name="Theissen G."/>
            <person name="Ulvskov P."/>
            <person name="Wakazuki S."/>
            <person name="Weng J.K."/>
            <person name="Willats W.W."/>
            <person name="Wipf D."/>
            <person name="Wolf P.G."/>
            <person name="Yang L."/>
            <person name="Zimmer A.D."/>
            <person name="Zhu Q."/>
            <person name="Mitros T."/>
            <person name="Hellsten U."/>
            <person name="Loque D."/>
            <person name="Otillar R."/>
            <person name="Salamov A."/>
            <person name="Schmutz J."/>
            <person name="Shapiro H."/>
            <person name="Lindquist E."/>
            <person name="Lucas S."/>
            <person name="Rokhsar D."/>
            <person name="Grigoriev I.V."/>
        </authorList>
    </citation>
    <scope>NUCLEOTIDE SEQUENCE [LARGE SCALE GENOMIC DNA]</scope>
</reference>
<dbReference type="InParanoid" id="D8SB25"/>
<organism evidence="2">
    <name type="scientific">Selaginella moellendorffii</name>
    <name type="common">Spikemoss</name>
    <dbReference type="NCBI Taxonomy" id="88036"/>
    <lineage>
        <taxon>Eukaryota</taxon>
        <taxon>Viridiplantae</taxon>
        <taxon>Streptophyta</taxon>
        <taxon>Embryophyta</taxon>
        <taxon>Tracheophyta</taxon>
        <taxon>Lycopodiopsida</taxon>
        <taxon>Selaginellales</taxon>
        <taxon>Selaginellaceae</taxon>
        <taxon>Selaginella</taxon>
    </lineage>
</organism>
<gene>
    <name evidence="1" type="ORF">SELMODRAFT_420132</name>
</gene>
<proteinExistence type="predicted"/>
<evidence type="ECO:0000313" key="2">
    <source>
        <dbReference type="Proteomes" id="UP000001514"/>
    </source>
</evidence>
<dbReference type="PANTHER" id="PTHR10394">
    <property type="entry name" value="40S RIBOSOMAL PROTEIN S8"/>
    <property type="match status" value="1"/>
</dbReference>